<reference evidence="1 2" key="1">
    <citation type="submission" date="2023-03" db="EMBL/GenBank/DDBJ databases">
        <title>High-quality genome of Scylla paramamosain provides insights in environmental adaptation.</title>
        <authorList>
            <person name="Zhang L."/>
        </authorList>
    </citation>
    <scope>NUCLEOTIDE SEQUENCE [LARGE SCALE GENOMIC DNA]</scope>
    <source>
        <strain evidence="1">LZ_2023a</strain>
        <tissue evidence="1">Muscle</tissue>
    </source>
</reference>
<keyword evidence="2" id="KW-1185">Reference proteome</keyword>
<evidence type="ECO:0000313" key="1">
    <source>
        <dbReference type="EMBL" id="KAK8391977.1"/>
    </source>
</evidence>
<dbReference type="EMBL" id="JARAKH010000023">
    <property type="protein sequence ID" value="KAK8391977.1"/>
    <property type="molecule type" value="Genomic_DNA"/>
</dbReference>
<organism evidence="1 2">
    <name type="scientific">Scylla paramamosain</name>
    <name type="common">Mud crab</name>
    <dbReference type="NCBI Taxonomy" id="85552"/>
    <lineage>
        <taxon>Eukaryota</taxon>
        <taxon>Metazoa</taxon>
        <taxon>Ecdysozoa</taxon>
        <taxon>Arthropoda</taxon>
        <taxon>Crustacea</taxon>
        <taxon>Multicrustacea</taxon>
        <taxon>Malacostraca</taxon>
        <taxon>Eumalacostraca</taxon>
        <taxon>Eucarida</taxon>
        <taxon>Decapoda</taxon>
        <taxon>Pleocyemata</taxon>
        <taxon>Brachyura</taxon>
        <taxon>Eubrachyura</taxon>
        <taxon>Portunoidea</taxon>
        <taxon>Portunidae</taxon>
        <taxon>Portuninae</taxon>
        <taxon>Scylla</taxon>
    </lineage>
</organism>
<dbReference type="Proteomes" id="UP001487740">
    <property type="component" value="Unassembled WGS sequence"/>
</dbReference>
<accession>A0AAW0TW67</accession>
<protein>
    <submittedName>
        <fullName evidence="1">Uncharacterized protein</fullName>
    </submittedName>
</protein>
<proteinExistence type="predicted"/>
<evidence type="ECO:0000313" key="2">
    <source>
        <dbReference type="Proteomes" id="UP001487740"/>
    </source>
</evidence>
<name>A0AAW0TW67_SCYPA</name>
<comment type="caution">
    <text evidence="1">The sequence shown here is derived from an EMBL/GenBank/DDBJ whole genome shotgun (WGS) entry which is preliminary data.</text>
</comment>
<dbReference type="AlphaFoldDB" id="A0AAW0TW67"/>
<sequence>MKTRDEALLDLLQLWSVPSLLQPLPANLSCIKPFPAISSDLQPSPASLSHFQPPPAISKSLEAVLATVVQPTATIHPYIPWCVGGGAQSSHAGSHFLAV</sequence>
<gene>
    <name evidence="1" type="ORF">O3P69_017531</name>
</gene>